<feature type="compositionally biased region" description="Basic and acidic residues" evidence="1">
    <location>
        <begin position="87"/>
        <end position="99"/>
    </location>
</feature>
<organism evidence="2 3">
    <name type="scientific">Zalerion maritima</name>
    <dbReference type="NCBI Taxonomy" id="339359"/>
    <lineage>
        <taxon>Eukaryota</taxon>
        <taxon>Fungi</taxon>
        <taxon>Dikarya</taxon>
        <taxon>Ascomycota</taxon>
        <taxon>Pezizomycotina</taxon>
        <taxon>Sordariomycetes</taxon>
        <taxon>Lulworthiomycetidae</taxon>
        <taxon>Lulworthiales</taxon>
        <taxon>Lulworthiaceae</taxon>
        <taxon>Zalerion</taxon>
    </lineage>
</organism>
<comment type="caution">
    <text evidence="2">The sequence shown here is derived from an EMBL/GenBank/DDBJ whole genome shotgun (WGS) entry which is preliminary data.</text>
</comment>
<keyword evidence="3" id="KW-1185">Reference proteome</keyword>
<evidence type="ECO:0000313" key="3">
    <source>
        <dbReference type="Proteomes" id="UP001201980"/>
    </source>
</evidence>
<dbReference type="Proteomes" id="UP001201980">
    <property type="component" value="Unassembled WGS sequence"/>
</dbReference>
<gene>
    <name evidence="2" type="ORF">MKZ38_010273</name>
</gene>
<protein>
    <submittedName>
        <fullName evidence="2">Uncharacterized protein</fullName>
    </submittedName>
</protein>
<feature type="region of interest" description="Disordered" evidence="1">
    <location>
        <begin position="19"/>
        <end position="43"/>
    </location>
</feature>
<reference evidence="2" key="1">
    <citation type="submission" date="2022-07" db="EMBL/GenBank/DDBJ databases">
        <title>Draft genome sequence of Zalerion maritima ATCC 34329, a (micro)plastics degrading marine fungus.</title>
        <authorList>
            <person name="Paco A."/>
            <person name="Goncalves M.F.M."/>
            <person name="Rocha-Santos T.A.P."/>
            <person name="Alves A."/>
        </authorList>
    </citation>
    <scope>NUCLEOTIDE SEQUENCE</scope>
    <source>
        <strain evidence="2">ATCC 34329</strain>
    </source>
</reference>
<name>A0AAD5RFY9_9PEZI</name>
<sequence>MDVKMRRKKPRLDVQSYCHNHVPHRTPSGSHDPDQTTAKTHSSFSKHYEELCVLGRAPPGANAKAYEASMVDPISTSPQKQVRGAKKRTDERKARDLRA</sequence>
<evidence type="ECO:0000256" key="1">
    <source>
        <dbReference type="SAM" id="MobiDB-lite"/>
    </source>
</evidence>
<feature type="region of interest" description="Disordered" evidence="1">
    <location>
        <begin position="68"/>
        <end position="99"/>
    </location>
</feature>
<proteinExistence type="predicted"/>
<evidence type="ECO:0000313" key="2">
    <source>
        <dbReference type="EMBL" id="KAJ2892088.1"/>
    </source>
</evidence>
<dbReference type="AlphaFoldDB" id="A0AAD5RFY9"/>
<accession>A0AAD5RFY9</accession>
<dbReference type="EMBL" id="JAKWBI020000891">
    <property type="protein sequence ID" value="KAJ2892088.1"/>
    <property type="molecule type" value="Genomic_DNA"/>
</dbReference>